<reference evidence="1 2" key="1">
    <citation type="submission" date="2017-11" db="EMBL/GenBank/DDBJ databases">
        <title>De novo assembly and phasing of dikaryotic genomes from two isolates of Puccinia coronata f. sp. avenae, the causal agent of oat crown rust.</title>
        <authorList>
            <person name="Miller M.E."/>
            <person name="Zhang Y."/>
            <person name="Omidvar V."/>
            <person name="Sperschneider J."/>
            <person name="Schwessinger B."/>
            <person name="Raley C."/>
            <person name="Palmer J.M."/>
            <person name="Garnica D."/>
            <person name="Upadhyaya N."/>
            <person name="Rathjen J."/>
            <person name="Taylor J.M."/>
            <person name="Park R.F."/>
            <person name="Dodds P.N."/>
            <person name="Hirsch C.D."/>
            <person name="Kianian S.F."/>
            <person name="Figueroa M."/>
        </authorList>
    </citation>
    <scope>NUCLEOTIDE SEQUENCE [LARGE SCALE GENOMIC DNA]</scope>
    <source>
        <strain evidence="1">12NC29</strain>
    </source>
</reference>
<dbReference type="Proteomes" id="UP000235388">
    <property type="component" value="Unassembled WGS sequence"/>
</dbReference>
<comment type="caution">
    <text evidence="1">The sequence shown here is derived from an EMBL/GenBank/DDBJ whole genome shotgun (WGS) entry which is preliminary data.</text>
</comment>
<organism evidence="1 2">
    <name type="scientific">Puccinia coronata f. sp. avenae</name>
    <dbReference type="NCBI Taxonomy" id="200324"/>
    <lineage>
        <taxon>Eukaryota</taxon>
        <taxon>Fungi</taxon>
        <taxon>Dikarya</taxon>
        <taxon>Basidiomycota</taxon>
        <taxon>Pucciniomycotina</taxon>
        <taxon>Pucciniomycetes</taxon>
        <taxon>Pucciniales</taxon>
        <taxon>Pucciniaceae</taxon>
        <taxon>Puccinia</taxon>
    </lineage>
</organism>
<gene>
    <name evidence="1" type="ORF">PCANC_14427</name>
</gene>
<keyword evidence="2" id="KW-1185">Reference proteome</keyword>
<accession>A0A2N5SHJ2</accession>
<name>A0A2N5SHJ2_9BASI</name>
<evidence type="ECO:0000313" key="1">
    <source>
        <dbReference type="EMBL" id="PLW12689.1"/>
    </source>
</evidence>
<protein>
    <submittedName>
        <fullName evidence="1">Uncharacterized protein</fullName>
    </submittedName>
</protein>
<dbReference type="EMBL" id="PGCJ01000974">
    <property type="protein sequence ID" value="PLW12689.1"/>
    <property type="molecule type" value="Genomic_DNA"/>
</dbReference>
<evidence type="ECO:0000313" key="2">
    <source>
        <dbReference type="Proteomes" id="UP000235388"/>
    </source>
</evidence>
<sequence>MHEPDTRNVAHLFVPSLESDKRSTSGNRIRLLSQGSRYLFSYLGCERGPASLLELEGKGNEKVEVIIQISKYSVQSKISLIHNVWTTKGNRQAFMGIAAAYTLPENLARMAASEFILDAAIRFKLGRAPPSESLTDSNSVAKRPGR</sequence>
<dbReference type="AlphaFoldDB" id="A0A2N5SHJ2"/>
<proteinExistence type="predicted"/>